<reference evidence="2" key="2">
    <citation type="journal article" date="2021" name="PeerJ">
        <title>Extensive microbial diversity within the chicken gut microbiome revealed by metagenomics and culture.</title>
        <authorList>
            <person name="Gilroy R."/>
            <person name="Ravi A."/>
            <person name="Getino M."/>
            <person name="Pursley I."/>
            <person name="Horton D.L."/>
            <person name="Alikhan N.F."/>
            <person name="Baker D."/>
            <person name="Gharbi K."/>
            <person name="Hall N."/>
            <person name="Watson M."/>
            <person name="Adriaenssens E.M."/>
            <person name="Foster-Nyarko E."/>
            <person name="Jarju S."/>
            <person name="Secka A."/>
            <person name="Antonio M."/>
            <person name="Oren A."/>
            <person name="Chaudhuri R.R."/>
            <person name="La Ragione R."/>
            <person name="Hildebrand F."/>
            <person name="Pallen M.J."/>
        </authorList>
    </citation>
    <scope>NUCLEOTIDE SEQUENCE</scope>
    <source>
        <strain evidence="2">CHK191-8634</strain>
    </source>
</reference>
<sequence length="275" mass="31513">MREWIGKPEFVAWVGNACRLIRFTPDRERVKAEMMEHLEDAYEACLDAGLESREAIARVVERMGDADVVAEQLQRVYRPFWGYVWKYTRVLAVIAVIYLAWHLAVIPAFGLVGMLLNDEDLWYGQDDMAAHVHPTYADDDNVISDFTPQDTAEAEGYKISIARICFREADNGYRHAYFVLRVSNWNPWLRSPMFFHNLYAVDDRGNVYPPRDHTNVGGREVTGNGPIGNDFVSYYEMWITGVDPEATSITLGFDDYGVSWELSFPVEGGIEYAQE</sequence>
<evidence type="ECO:0000313" key="2">
    <source>
        <dbReference type="EMBL" id="HIU42985.1"/>
    </source>
</evidence>
<evidence type="ECO:0000256" key="1">
    <source>
        <dbReference type="SAM" id="Phobius"/>
    </source>
</evidence>
<feature type="transmembrane region" description="Helical" evidence="1">
    <location>
        <begin position="90"/>
        <end position="116"/>
    </location>
</feature>
<evidence type="ECO:0000313" key="3">
    <source>
        <dbReference type="Proteomes" id="UP000824073"/>
    </source>
</evidence>
<comment type="caution">
    <text evidence="2">The sequence shown here is derived from an EMBL/GenBank/DDBJ whole genome shotgun (WGS) entry which is preliminary data.</text>
</comment>
<protein>
    <submittedName>
        <fullName evidence="2">Uncharacterized protein</fullName>
    </submittedName>
</protein>
<dbReference type="NCBIfam" id="NF038403">
    <property type="entry name" value="perm_prefix_1"/>
    <property type="match status" value="1"/>
</dbReference>
<proteinExistence type="predicted"/>
<dbReference type="InterPro" id="IPR047928">
    <property type="entry name" value="Perm_prefix_1"/>
</dbReference>
<keyword evidence="1" id="KW-1133">Transmembrane helix</keyword>
<reference evidence="2" key="1">
    <citation type="submission" date="2020-10" db="EMBL/GenBank/DDBJ databases">
        <authorList>
            <person name="Gilroy R."/>
        </authorList>
    </citation>
    <scope>NUCLEOTIDE SEQUENCE</scope>
    <source>
        <strain evidence="2">CHK191-8634</strain>
    </source>
</reference>
<dbReference type="EMBL" id="DVMR01000016">
    <property type="protein sequence ID" value="HIU42985.1"/>
    <property type="molecule type" value="Genomic_DNA"/>
</dbReference>
<gene>
    <name evidence="2" type="ORF">IAB67_01665</name>
</gene>
<accession>A0A9D1LKJ1</accession>
<dbReference type="Proteomes" id="UP000824073">
    <property type="component" value="Unassembled WGS sequence"/>
</dbReference>
<dbReference type="AlphaFoldDB" id="A0A9D1LKJ1"/>
<keyword evidence="1" id="KW-0472">Membrane</keyword>
<organism evidence="2 3">
    <name type="scientific">Candidatus Ventrousia excrementavium</name>
    <dbReference type="NCBI Taxonomy" id="2840961"/>
    <lineage>
        <taxon>Bacteria</taxon>
        <taxon>Bacillati</taxon>
        <taxon>Bacillota</taxon>
        <taxon>Clostridia</taxon>
        <taxon>Eubacteriales</taxon>
        <taxon>Clostridiaceae</taxon>
        <taxon>Clostridiaceae incertae sedis</taxon>
        <taxon>Candidatus Ventrousia</taxon>
    </lineage>
</organism>
<name>A0A9D1LKJ1_9CLOT</name>
<keyword evidence="1" id="KW-0812">Transmembrane</keyword>